<dbReference type="OrthoDB" id="277577at2"/>
<dbReference type="EMBL" id="CP000155">
    <property type="protein sequence ID" value="ABC29357.1"/>
    <property type="molecule type" value="Genomic_DNA"/>
</dbReference>
<dbReference type="Pfam" id="PF13689">
    <property type="entry name" value="DUF4154"/>
    <property type="match status" value="1"/>
</dbReference>
<dbReference type="AlphaFoldDB" id="Q2SJ17"/>
<dbReference type="InterPro" id="IPR025293">
    <property type="entry name" value="YfiR/HmsC-like"/>
</dbReference>
<protein>
    <recommendedName>
        <fullName evidence="3">Transmembrane protein</fullName>
    </recommendedName>
</protein>
<accession>Q2SJ17</accession>
<dbReference type="eggNOG" id="ENOG5032YBM">
    <property type="taxonomic scope" value="Bacteria"/>
</dbReference>
<dbReference type="STRING" id="349521.HCH_02557"/>
<reference evidence="1 2" key="1">
    <citation type="journal article" date="2005" name="Nucleic Acids Res.">
        <title>Genomic blueprint of Hahella chejuensis, a marine microbe producing an algicidal agent.</title>
        <authorList>
            <person name="Jeong H."/>
            <person name="Yim J.H."/>
            <person name="Lee C."/>
            <person name="Choi S.-H."/>
            <person name="Park Y.K."/>
            <person name="Yoon S.H."/>
            <person name="Hur C.-G."/>
            <person name="Kang H.-Y."/>
            <person name="Kim D."/>
            <person name="Lee H.H."/>
            <person name="Park K.H."/>
            <person name="Park S.-H."/>
            <person name="Park H.-S."/>
            <person name="Lee H.K."/>
            <person name="Oh T.K."/>
            <person name="Kim J.F."/>
        </authorList>
    </citation>
    <scope>NUCLEOTIDE SEQUENCE [LARGE SCALE GENOMIC DNA]</scope>
    <source>
        <strain evidence="1 2">KCTC 2396</strain>
    </source>
</reference>
<dbReference type="RefSeq" id="WP_011396426.1">
    <property type="nucleotide sequence ID" value="NC_007645.1"/>
</dbReference>
<organism evidence="1 2">
    <name type="scientific">Hahella chejuensis (strain KCTC 2396)</name>
    <dbReference type="NCBI Taxonomy" id="349521"/>
    <lineage>
        <taxon>Bacteria</taxon>
        <taxon>Pseudomonadati</taxon>
        <taxon>Pseudomonadota</taxon>
        <taxon>Gammaproteobacteria</taxon>
        <taxon>Oceanospirillales</taxon>
        <taxon>Hahellaceae</taxon>
        <taxon>Hahella</taxon>
    </lineage>
</organism>
<dbReference type="KEGG" id="hch:HCH_02557"/>
<evidence type="ECO:0000313" key="2">
    <source>
        <dbReference type="Proteomes" id="UP000000238"/>
    </source>
</evidence>
<dbReference type="HOGENOM" id="CLU_093136_1_1_6"/>
<proteinExistence type="predicted"/>
<keyword evidence="2" id="KW-1185">Reference proteome</keyword>
<evidence type="ECO:0008006" key="3">
    <source>
        <dbReference type="Google" id="ProtNLM"/>
    </source>
</evidence>
<dbReference type="Proteomes" id="UP000000238">
    <property type="component" value="Chromosome"/>
</dbReference>
<name>Q2SJ17_HAHCH</name>
<gene>
    <name evidence="1" type="ordered locus">HCH_02557</name>
</gene>
<sequence>MLSGLGKHFCRLFLILAAVLGTWEQAYARSEYEIKAAYLYNFIKFVTWTDAEATASAIDICVYGEDPFKEILHPLKSLTAHGKPINLLYPDKAADAAVCEVLFISREEKRQLSTILSQVGRNVLTVSDMKDFASSDGMIGFVTVGNVIRFEINLSSAREAGLDISSKLLELALDVIKK</sequence>
<evidence type="ECO:0000313" key="1">
    <source>
        <dbReference type="EMBL" id="ABC29357.1"/>
    </source>
</evidence>